<dbReference type="Proteomes" id="UP000266067">
    <property type="component" value="Unassembled WGS sequence"/>
</dbReference>
<name>A0A3A1N526_9FLAO</name>
<dbReference type="RefSeq" id="WP_119608567.1">
    <property type="nucleotide sequence ID" value="NZ_QXFH01000075.1"/>
</dbReference>
<dbReference type="InterPro" id="IPR025563">
    <property type="entry name" value="DUF4286"/>
</dbReference>
<dbReference type="AlphaFoldDB" id="A0A3A1N526"/>
<gene>
    <name evidence="1" type="ORF">D2V08_12855</name>
</gene>
<sequence>MLTYQVKIKINESVEKDWLEWMKTKHVPDVIGTGLVKSFQILKPDSVEYLYLFHYHFENRDDFETYQRDFAPAMKKHPAKAFPNQFTAEREIFQWI</sequence>
<dbReference type="EMBL" id="QXFH01000075">
    <property type="protein sequence ID" value="RIV31641.1"/>
    <property type="molecule type" value="Genomic_DNA"/>
</dbReference>
<evidence type="ECO:0000313" key="1">
    <source>
        <dbReference type="EMBL" id="RIV31641.1"/>
    </source>
</evidence>
<comment type="caution">
    <text evidence="1">The sequence shown here is derived from an EMBL/GenBank/DDBJ whole genome shotgun (WGS) entry which is preliminary data.</text>
</comment>
<protein>
    <submittedName>
        <fullName evidence="1">DUF4286 family protein</fullName>
    </submittedName>
</protein>
<organism evidence="1 2">
    <name type="scientific">Flagellimonas lutimaris</name>
    <dbReference type="NCBI Taxonomy" id="475082"/>
    <lineage>
        <taxon>Bacteria</taxon>
        <taxon>Pseudomonadati</taxon>
        <taxon>Bacteroidota</taxon>
        <taxon>Flavobacteriia</taxon>
        <taxon>Flavobacteriales</taxon>
        <taxon>Flavobacteriaceae</taxon>
        <taxon>Flagellimonas</taxon>
    </lineage>
</organism>
<dbReference type="OrthoDB" id="1121837at2"/>
<proteinExistence type="predicted"/>
<reference evidence="1 2" key="1">
    <citation type="submission" date="2018-08" db="EMBL/GenBank/DDBJ databases">
        <title>Proposal of Muricauda 72 sp.nov. and Muricauda NH166 sp.nov., isolated from seawater.</title>
        <authorList>
            <person name="Cheng H."/>
            <person name="Wu Y.-H."/>
            <person name="Guo L.-L."/>
            <person name="Xu X.-W."/>
        </authorList>
    </citation>
    <scope>NUCLEOTIDE SEQUENCE [LARGE SCALE GENOMIC DNA]</scope>
    <source>
        <strain evidence="1 2">KCTC 22173</strain>
    </source>
</reference>
<accession>A0A3A1N526</accession>
<keyword evidence="2" id="KW-1185">Reference proteome</keyword>
<evidence type="ECO:0000313" key="2">
    <source>
        <dbReference type="Proteomes" id="UP000266067"/>
    </source>
</evidence>
<dbReference type="Pfam" id="PF14114">
    <property type="entry name" value="DUF4286"/>
    <property type="match status" value="1"/>
</dbReference>